<dbReference type="Proteomes" id="UP000792063">
    <property type="component" value="Unassembled WGS sequence"/>
</dbReference>
<dbReference type="SUPFAM" id="SSF55136">
    <property type="entry name" value="Probable bacterial effector-binding domain"/>
    <property type="match status" value="1"/>
</dbReference>
<dbReference type="Gene3D" id="3.20.80.10">
    <property type="entry name" value="Regulatory factor, effector binding domain"/>
    <property type="match status" value="1"/>
</dbReference>
<name>A0A921S8L6_9STRA</name>
<gene>
    <name evidence="2" type="ORF">JM18_009693</name>
</gene>
<accession>A0A921S8L6</accession>
<evidence type="ECO:0000313" key="2">
    <source>
        <dbReference type="EMBL" id="KAG2502995.1"/>
    </source>
</evidence>
<dbReference type="InterPro" id="IPR029442">
    <property type="entry name" value="GyrI-like"/>
</dbReference>
<dbReference type="Pfam" id="PF06445">
    <property type="entry name" value="GyrI-like"/>
    <property type="match status" value="1"/>
</dbReference>
<reference evidence="2" key="1">
    <citation type="journal article" date="2015" name="Genom Data">
        <title>Genome sequences of six Phytophthora species associated with forests in New Zealand.</title>
        <authorList>
            <person name="Studholme D.J."/>
            <person name="McDougal R.L."/>
            <person name="Sambles C."/>
            <person name="Hansen E."/>
            <person name="Hardy G."/>
            <person name="Grant M."/>
            <person name="Ganley R.J."/>
            <person name="Williams N.M."/>
        </authorList>
    </citation>
    <scope>NUCLEOTIDE SEQUENCE</scope>
    <source>
        <strain evidence="2">NZFS 3630</strain>
    </source>
</reference>
<comment type="caution">
    <text evidence="2">The sequence shown here is derived from an EMBL/GenBank/DDBJ whole genome shotgun (WGS) entry which is preliminary data.</text>
</comment>
<dbReference type="AlphaFoldDB" id="A0A921S8L6"/>
<evidence type="ECO:0000259" key="1">
    <source>
        <dbReference type="Pfam" id="PF06445"/>
    </source>
</evidence>
<dbReference type="InterPro" id="IPR011256">
    <property type="entry name" value="Reg_factor_effector_dom_sf"/>
</dbReference>
<protein>
    <recommendedName>
        <fullName evidence="1">GyrI-like small molecule binding domain-containing protein</fullName>
    </recommendedName>
</protein>
<organism evidence="2 3">
    <name type="scientific">Phytophthora kernoviae</name>
    <dbReference type="NCBI Taxonomy" id="325452"/>
    <lineage>
        <taxon>Eukaryota</taxon>
        <taxon>Sar</taxon>
        <taxon>Stramenopiles</taxon>
        <taxon>Oomycota</taxon>
        <taxon>Peronosporomycetes</taxon>
        <taxon>Peronosporales</taxon>
        <taxon>Peronosporaceae</taxon>
        <taxon>Phytophthora</taxon>
    </lineage>
</organism>
<feature type="domain" description="GyrI-like small molecule binding" evidence="1">
    <location>
        <begin position="19"/>
        <end position="137"/>
    </location>
</feature>
<proteinExistence type="predicted"/>
<evidence type="ECO:0000313" key="3">
    <source>
        <dbReference type="Proteomes" id="UP000792063"/>
    </source>
</evidence>
<dbReference type="EMBL" id="JPWU03001049">
    <property type="protein sequence ID" value="KAG2502995.1"/>
    <property type="molecule type" value="Genomic_DNA"/>
</dbReference>
<reference evidence="2" key="2">
    <citation type="submission" date="2020-06" db="EMBL/GenBank/DDBJ databases">
        <authorList>
            <person name="Studholme D.J."/>
        </authorList>
    </citation>
    <scope>NUCLEOTIDE SEQUENCE</scope>
    <source>
        <strain evidence="2">NZFS 3630</strain>
    </source>
</reference>
<sequence length="150" mass="16536">MSECEAVVDAAVRAANGPPVIKNVPEVRVLSLRTVIANYRAQKMLWDQVLTFSRAQGLAIARPCFSIYFDQGYKEKDVDVEVCLPIAMDAKVSHEETLTSSITARILPAVSRAASVVHVGSYDDLNPVYLKLYAWIGEEVKSVFALAETF</sequence>